<evidence type="ECO:0000313" key="1">
    <source>
        <dbReference type="EMBL" id="VDP79603.1"/>
    </source>
</evidence>
<accession>A0A183AIV2</accession>
<dbReference type="AlphaFoldDB" id="A0A183AIV2"/>
<dbReference type="EMBL" id="UZAN01043929">
    <property type="protein sequence ID" value="VDP79603.1"/>
    <property type="molecule type" value="Genomic_DNA"/>
</dbReference>
<dbReference type="Proteomes" id="UP000272942">
    <property type="component" value="Unassembled WGS sequence"/>
</dbReference>
<evidence type="ECO:0000313" key="3">
    <source>
        <dbReference type="WBParaSite" id="ECPE_0000690101-mRNA-1"/>
    </source>
</evidence>
<organism evidence="3">
    <name type="scientific">Echinostoma caproni</name>
    <dbReference type="NCBI Taxonomy" id="27848"/>
    <lineage>
        <taxon>Eukaryota</taxon>
        <taxon>Metazoa</taxon>
        <taxon>Spiralia</taxon>
        <taxon>Lophotrochozoa</taxon>
        <taxon>Platyhelminthes</taxon>
        <taxon>Trematoda</taxon>
        <taxon>Digenea</taxon>
        <taxon>Plagiorchiida</taxon>
        <taxon>Echinostomata</taxon>
        <taxon>Echinostomatoidea</taxon>
        <taxon>Echinostomatidae</taxon>
        <taxon>Echinostoma</taxon>
    </lineage>
</organism>
<dbReference type="WBParaSite" id="ECPE_0000690101-mRNA-1">
    <property type="protein sequence ID" value="ECPE_0000690101-mRNA-1"/>
    <property type="gene ID" value="ECPE_0000690101"/>
</dbReference>
<protein>
    <submittedName>
        <fullName evidence="3">DUF3421 domain-containing protein</fullName>
    </submittedName>
</protein>
<sequence>MVCEPVFNEIALSWIPVDVKATVPTNAVEAKPGLYIIRARHESDIIPGKWSGTTPEASVSYGGEEFSVIEFEVLCNTSVFRHRPP</sequence>
<name>A0A183AIV2_9TREM</name>
<dbReference type="Pfam" id="PF11901">
    <property type="entry name" value="DM9"/>
    <property type="match status" value="1"/>
</dbReference>
<dbReference type="InterPro" id="IPR006616">
    <property type="entry name" value="DM9_repeat"/>
</dbReference>
<dbReference type="SMART" id="SM00696">
    <property type="entry name" value="DM9"/>
    <property type="match status" value="1"/>
</dbReference>
<keyword evidence="2" id="KW-1185">Reference proteome</keyword>
<reference evidence="3" key="1">
    <citation type="submission" date="2016-06" db="UniProtKB">
        <authorList>
            <consortium name="WormBaseParasite"/>
        </authorList>
    </citation>
    <scope>IDENTIFICATION</scope>
</reference>
<gene>
    <name evidence="1" type="ORF">ECPE_LOCUS6887</name>
</gene>
<dbReference type="OrthoDB" id="2142040at2759"/>
<proteinExistence type="predicted"/>
<reference evidence="1 2" key="2">
    <citation type="submission" date="2018-11" db="EMBL/GenBank/DDBJ databases">
        <authorList>
            <consortium name="Pathogen Informatics"/>
        </authorList>
    </citation>
    <scope>NUCLEOTIDE SEQUENCE [LARGE SCALE GENOMIC DNA]</scope>
    <source>
        <strain evidence="1 2">Egypt</strain>
    </source>
</reference>
<evidence type="ECO:0000313" key="2">
    <source>
        <dbReference type="Proteomes" id="UP000272942"/>
    </source>
</evidence>